<dbReference type="EMBL" id="JACKWZ010000273">
    <property type="protein sequence ID" value="KAF9410199.1"/>
    <property type="molecule type" value="Genomic_DNA"/>
</dbReference>
<dbReference type="GO" id="GO:0005524">
    <property type="term" value="F:ATP binding"/>
    <property type="evidence" value="ECO:0007669"/>
    <property type="project" value="UniProtKB-KW"/>
</dbReference>
<feature type="domain" description="AAA+ ATPase" evidence="12">
    <location>
        <begin position="68"/>
        <end position="292"/>
    </location>
</feature>
<dbReference type="GO" id="GO:0060828">
    <property type="term" value="P:regulation of canonical Wnt signaling pathway"/>
    <property type="evidence" value="ECO:0007669"/>
    <property type="project" value="UniProtKB-ARBA"/>
</dbReference>
<keyword evidence="11" id="KW-0234">DNA repair</keyword>
<dbReference type="GO" id="GO:0140861">
    <property type="term" value="P:DNA repair-dependent chromatin remodeling"/>
    <property type="evidence" value="ECO:0007669"/>
    <property type="project" value="UniProtKB-ARBA"/>
</dbReference>
<keyword evidence="4 11" id="KW-0547">Nucleotide-binding</keyword>
<evidence type="ECO:0000256" key="8">
    <source>
        <dbReference type="ARBA" id="ARBA00023015"/>
    </source>
</evidence>
<keyword evidence="6 11" id="KW-0347">Helicase</keyword>
<dbReference type="GO" id="GO:0000123">
    <property type="term" value="C:histone acetyltransferase complex"/>
    <property type="evidence" value="ECO:0007669"/>
    <property type="project" value="UniProtKB-ARBA"/>
</dbReference>
<evidence type="ECO:0000256" key="5">
    <source>
        <dbReference type="ARBA" id="ARBA00022801"/>
    </source>
</evidence>
<sequence>MASIAAAQVQEVRSITRIERIGAHSHIRGLGLDDSLEPRAVSQGMVGQKMARKAAGVILQMIREGKIAGRAVLLAGQPGTGKTAIAMGLAQALGPDTPFTSMAEALTQSIRKSIGIRIKEESEIIEGEVVEIVVERAAGGGGARVQAGDVITIDKATGKINKLGRSFARARDYDATGQQARFVQCPEGELQKRKEVVHTVTLHEIDINGKVAEWREEGKAEMIPGVLFIDEAHMLDIECFSYLNRALESETAPVVIMATNRGITRIRGTNYKSPHGIPLDLLDRMIIVPTSPYSHQELREILNIRCEEEDCQMSSDALTVLTRVATETSLRYSIQLITTASLVAKRRKATEVSMEDVKKVYSLFLDEHRSEQFLKEYQDEFMFNDGSGDAPQLMEVSQ</sequence>
<evidence type="ECO:0000256" key="9">
    <source>
        <dbReference type="ARBA" id="ARBA00023163"/>
    </source>
</evidence>
<dbReference type="InterPro" id="IPR041048">
    <property type="entry name" value="RuvB-like_C"/>
</dbReference>
<accession>A0A835GAU0</accession>
<keyword evidence="9 11" id="KW-0804">Transcription</keyword>
<keyword evidence="7 11" id="KW-0067">ATP-binding</keyword>
<gene>
    <name evidence="13" type="ORF">HW555_010636</name>
</gene>
<evidence type="ECO:0000256" key="7">
    <source>
        <dbReference type="ARBA" id="ARBA00022840"/>
    </source>
</evidence>
<evidence type="ECO:0000256" key="3">
    <source>
        <dbReference type="ARBA" id="ARBA00007519"/>
    </source>
</evidence>
<dbReference type="InterPro" id="IPR027417">
    <property type="entry name" value="P-loop_NTPase"/>
</dbReference>
<dbReference type="InterPro" id="IPR003593">
    <property type="entry name" value="AAA+_ATPase"/>
</dbReference>
<evidence type="ECO:0000256" key="2">
    <source>
        <dbReference type="ARBA" id="ARBA00004123"/>
    </source>
</evidence>
<dbReference type="GO" id="GO:0009968">
    <property type="term" value="P:negative regulation of signal transduction"/>
    <property type="evidence" value="ECO:0007669"/>
    <property type="project" value="UniProtKB-ARBA"/>
</dbReference>
<keyword evidence="8 11" id="KW-0805">Transcription regulation</keyword>
<dbReference type="AlphaFoldDB" id="A0A835GAU0"/>
<dbReference type="Gene3D" id="2.40.50.360">
    <property type="entry name" value="RuvB-like helicase, domain II"/>
    <property type="match status" value="1"/>
</dbReference>
<proteinExistence type="inferred from homology"/>
<dbReference type="FunFam" id="1.10.8.60:FF:000010">
    <property type="entry name" value="RuvB-like helicase"/>
    <property type="match status" value="1"/>
</dbReference>
<keyword evidence="5 11" id="KW-0378">Hydrolase</keyword>
<dbReference type="SMART" id="SM00382">
    <property type="entry name" value="AAA"/>
    <property type="match status" value="1"/>
</dbReference>
<dbReference type="Gene3D" id="3.40.50.300">
    <property type="entry name" value="P-loop containing nucleotide triphosphate hydrolases"/>
    <property type="match status" value="1"/>
</dbReference>
<comment type="caution">
    <text evidence="13">The sequence shown here is derived from an EMBL/GenBank/DDBJ whole genome shotgun (WGS) entry which is preliminary data.</text>
</comment>
<evidence type="ECO:0000313" key="13">
    <source>
        <dbReference type="EMBL" id="KAF9410199.1"/>
    </source>
</evidence>
<keyword evidence="10 11" id="KW-0539">Nucleus</keyword>
<keyword evidence="11" id="KW-0227">DNA damage</keyword>
<keyword evidence="11" id="KW-0156">Chromatin regulator</keyword>
<keyword evidence="14" id="KW-1185">Reference proteome</keyword>
<dbReference type="InterPro" id="IPR027238">
    <property type="entry name" value="RuvB-like"/>
</dbReference>
<dbReference type="PANTHER" id="PTHR11093">
    <property type="entry name" value="RUVB-RELATED REPTIN AND PONTIN"/>
    <property type="match status" value="1"/>
</dbReference>
<dbReference type="GO" id="GO:0042127">
    <property type="term" value="P:regulation of cell population proliferation"/>
    <property type="evidence" value="ECO:0007669"/>
    <property type="project" value="UniProtKB-ARBA"/>
</dbReference>
<dbReference type="GO" id="GO:0005634">
    <property type="term" value="C:nucleus"/>
    <property type="evidence" value="ECO:0007669"/>
    <property type="project" value="UniProtKB-SubCell"/>
</dbReference>
<dbReference type="Gene3D" id="1.10.8.60">
    <property type="match status" value="1"/>
</dbReference>
<evidence type="ECO:0000256" key="1">
    <source>
        <dbReference type="ARBA" id="ARBA00002300"/>
    </source>
</evidence>
<comment type="catalytic activity">
    <reaction evidence="11">
        <text>ATP + H2O = ADP + phosphate + H(+)</text>
        <dbReference type="Rhea" id="RHEA:13065"/>
        <dbReference type="ChEBI" id="CHEBI:15377"/>
        <dbReference type="ChEBI" id="CHEBI:15378"/>
        <dbReference type="ChEBI" id="CHEBI:30616"/>
        <dbReference type="ChEBI" id="CHEBI:43474"/>
        <dbReference type="ChEBI" id="CHEBI:456216"/>
        <dbReference type="EC" id="3.6.4.12"/>
    </reaction>
</comment>
<dbReference type="InterPro" id="IPR010339">
    <property type="entry name" value="TIP49_P-loop"/>
</dbReference>
<comment type="function">
    <text evidence="1 11">Proposed core component of the chromatin remodeling Ino80 complex which is involved in transcriptional regulation, DNA replication and probably DNA repair.</text>
</comment>
<dbReference type="Pfam" id="PF06068">
    <property type="entry name" value="TIP49"/>
    <property type="match status" value="2"/>
</dbReference>
<dbReference type="SUPFAM" id="SSF52540">
    <property type="entry name" value="P-loop containing nucleoside triphosphate hydrolases"/>
    <property type="match status" value="1"/>
</dbReference>
<dbReference type="EC" id="3.6.4.12" evidence="11"/>
<evidence type="ECO:0000256" key="6">
    <source>
        <dbReference type="ARBA" id="ARBA00022806"/>
    </source>
</evidence>
<comment type="similarity">
    <text evidence="3 11">Belongs to the RuvB family.</text>
</comment>
<evidence type="ECO:0000256" key="10">
    <source>
        <dbReference type="ARBA" id="ARBA00023242"/>
    </source>
</evidence>
<dbReference type="FunFam" id="3.40.50.300:FF:002221">
    <property type="entry name" value="RuvB-like 2"/>
    <property type="match status" value="1"/>
</dbReference>
<name>A0A835GAU0_SPOEX</name>
<reference evidence="13" key="1">
    <citation type="submission" date="2020-08" db="EMBL/GenBank/DDBJ databases">
        <title>Spodoptera exigua strain:BAW_Kor-Di-RS1 Genome sequencing and assembly.</title>
        <authorList>
            <person name="Kim J."/>
            <person name="Nam H.Y."/>
            <person name="Kwon M."/>
            <person name="Choi J.H."/>
            <person name="Cho S.R."/>
            <person name="Kim G.-H."/>
        </authorList>
    </citation>
    <scope>NUCLEOTIDE SEQUENCE</scope>
    <source>
        <strain evidence="13">BAW_Kor-Di-RS1</strain>
        <tissue evidence="13">Whole-body</tissue>
    </source>
</reference>
<dbReference type="GO" id="GO:0003712">
    <property type="term" value="F:transcription coregulator activity"/>
    <property type="evidence" value="ECO:0007669"/>
    <property type="project" value="UniProtKB-ARBA"/>
</dbReference>
<dbReference type="GO" id="GO:0016787">
    <property type="term" value="F:hydrolase activity"/>
    <property type="evidence" value="ECO:0007669"/>
    <property type="project" value="UniProtKB-KW"/>
</dbReference>
<dbReference type="GO" id="GO:0045893">
    <property type="term" value="P:positive regulation of DNA-templated transcription"/>
    <property type="evidence" value="ECO:0007669"/>
    <property type="project" value="UniProtKB-ARBA"/>
</dbReference>
<comment type="subcellular location">
    <subcellularLocation>
        <location evidence="2 11">Nucleus</location>
    </subcellularLocation>
</comment>
<organism evidence="13 14">
    <name type="scientific">Spodoptera exigua</name>
    <name type="common">Beet armyworm</name>
    <name type="synonym">Noctua fulgens</name>
    <dbReference type="NCBI Taxonomy" id="7107"/>
    <lineage>
        <taxon>Eukaryota</taxon>
        <taxon>Metazoa</taxon>
        <taxon>Ecdysozoa</taxon>
        <taxon>Arthropoda</taxon>
        <taxon>Hexapoda</taxon>
        <taxon>Insecta</taxon>
        <taxon>Pterygota</taxon>
        <taxon>Neoptera</taxon>
        <taxon>Endopterygota</taxon>
        <taxon>Lepidoptera</taxon>
        <taxon>Glossata</taxon>
        <taxon>Ditrysia</taxon>
        <taxon>Noctuoidea</taxon>
        <taxon>Noctuidae</taxon>
        <taxon>Amphipyrinae</taxon>
        <taxon>Spodoptera</taxon>
    </lineage>
</organism>
<evidence type="ECO:0000259" key="12">
    <source>
        <dbReference type="SMART" id="SM00382"/>
    </source>
</evidence>
<dbReference type="Proteomes" id="UP000648187">
    <property type="component" value="Unassembled WGS sequence"/>
</dbReference>
<evidence type="ECO:0000256" key="4">
    <source>
        <dbReference type="ARBA" id="ARBA00022741"/>
    </source>
</evidence>
<dbReference type="InterPro" id="IPR042487">
    <property type="entry name" value="RuvBL1/2_DNA/RNA_bd_dom"/>
</dbReference>
<dbReference type="Pfam" id="PF17856">
    <property type="entry name" value="TIP49_C"/>
    <property type="match status" value="1"/>
</dbReference>
<protein>
    <recommendedName>
        <fullName evidence="11">RuvB-like helicase</fullName>
        <ecNumber evidence="11">3.6.4.12</ecNumber>
    </recommendedName>
</protein>
<dbReference type="GO" id="GO:0003678">
    <property type="term" value="F:DNA helicase activity"/>
    <property type="evidence" value="ECO:0007669"/>
    <property type="project" value="UniProtKB-EC"/>
</dbReference>
<evidence type="ECO:0000256" key="11">
    <source>
        <dbReference type="RuleBase" id="RU363048"/>
    </source>
</evidence>
<evidence type="ECO:0000313" key="14">
    <source>
        <dbReference type="Proteomes" id="UP000648187"/>
    </source>
</evidence>
<dbReference type="GO" id="GO:0006281">
    <property type="term" value="P:DNA repair"/>
    <property type="evidence" value="ECO:0007669"/>
    <property type="project" value="UniProtKB-KW"/>
</dbReference>